<dbReference type="PROSITE" id="PS01031">
    <property type="entry name" value="SHSP"/>
    <property type="match status" value="1"/>
</dbReference>
<evidence type="ECO:0000256" key="1">
    <source>
        <dbReference type="PROSITE-ProRule" id="PRU00285"/>
    </source>
</evidence>
<dbReference type="PANTHER" id="PTHR11527">
    <property type="entry name" value="HEAT-SHOCK PROTEIN 20 FAMILY MEMBER"/>
    <property type="match status" value="1"/>
</dbReference>
<evidence type="ECO:0000256" key="2">
    <source>
        <dbReference type="RuleBase" id="RU003616"/>
    </source>
</evidence>
<protein>
    <submittedName>
        <fullName evidence="4">Hsp20/alpha crystallin family protein</fullName>
    </submittedName>
</protein>
<dbReference type="InterPro" id="IPR031107">
    <property type="entry name" value="Small_HSP"/>
</dbReference>
<feature type="domain" description="SHSP" evidence="3">
    <location>
        <begin position="45"/>
        <end position="157"/>
    </location>
</feature>
<dbReference type="SUPFAM" id="SSF49764">
    <property type="entry name" value="HSP20-like chaperones"/>
    <property type="match status" value="1"/>
</dbReference>
<dbReference type="InterPro" id="IPR008978">
    <property type="entry name" value="HSP20-like_chaperone"/>
</dbReference>
<comment type="caution">
    <text evidence="4">The sequence shown here is derived from an EMBL/GenBank/DDBJ whole genome shotgun (WGS) entry which is preliminary data.</text>
</comment>
<dbReference type="Pfam" id="PF00011">
    <property type="entry name" value="HSP20"/>
    <property type="match status" value="1"/>
</dbReference>
<reference evidence="4 5" key="1">
    <citation type="journal article" date="2017" name="ISME J.">
        <title>Energy and carbon metabolisms in a deep terrestrial subsurface fluid microbial community.</title>
        <authorList>
            <person name="Momper L."/>
            <person name="Jungbluth S.P."/>
            <person name="Lee M.D."/>
            <person name="Amend J.P."/>
        </authorList>
    </citation>
    <scope>NUCLEOTIDE SEQUENCE [LARGE SCALE GENOMIC DNA]</scope>
    <source>
        <strain evidence="4">SURF_5</strain>
    </source>
</reference>
<dbReference type="Gene3D" id="2.60.40.790">
    <property type="match status" value="1"/>
</dbReference>
<evidence type="ECO:0000313" key="4">
    <source>
        <dbReference type="EMBL" id="RJP22861.1"/>
    </source>
</evidence>
<comment type="similarity">
    <text evidence="1 2">Belongs to the small heat shock protein (HSP20) family.</text>
</comment>
<dbReference type="CDD" id="cd06464">
    <property type="entry name" value="ACD_sHsps-like"/>
    <property type="match status" value="1"/>
</dbReference>
<dbReference type="AlphaFoldDB" id="A0A3A4P4R3"/>
<sequence>MALIRWRPRTEVDPFLRGFRDLQEEINRMFNYTLSGGWPSYRNDMAEGAWAPAINVLEEKDDIVVSADLPGMSEKDIDVTIVGDTLTIKGEKKHEEKKDDGNYHMFERVFGAFQRAITLPALVESDKAKASFKNGVLEIRVPKKEEAKPKQLKVNIG</sequence>
<evidence type="ECO:0000313" key="5">
    <source>
        <dbReference type="Proteomes" id="UP000265882"/>
    </source>
</evidence>
<dbReference type="InterPro" id="IPR002068">
    <property type="entry name" value="A-crystallin/Hsp20_dom"/>
</dbReference>
<organism evidence="4 5">
    <name type="scientific">Abyssobacteria bacterium (strain SURF_5)</name>
    <dbReference type="NCBI Taxonomy" id="2093360"/>
    <lineage>
        <taxon>Bacteria</taxon>
        <taxon>Pseudomonadati</taxon>
        <taxon>Candidatus Hydrogenedentota</taxon>
        <taxon>Candidatus Abyssobacteria</taxon>
    </lineage>
</organism>
<evidence type="ECO:0000259" key="3">
    <source>
        <dbReference type="PROSITE" id="PS01031"/>
    </source>
</evidence>
<dbReference type="EMBL" id="QZKU01000053">
    <property type="protein sequence ID" value="RJP22861.1"/>
    <property type="molecule type" value="Genomic_DNA"/>
</dbReference>
<gene>
    <name evidence="4" type="ORF">C4520_07495</name>
</gene>
<name>A0A3A4P4R3_ABYX5</name>
<accession>A0A3A4P4R3</accession>
<proteinExistence type="inferred from homology"/>
<dbReference type="Proteomes" id="UP000265882">
    <property type="component" value="Unassembled WGS sequence"/>
</dbReference>